<reference evidence="10 11" key="1">
    <citation type="submission" date="2023-10" db="EMBL/GenBank/DDBJ databases">
        <title>Nicoliella lavandulae sp. nov. isolated from Lavandula angustifolia flowers.</title>
        <authorList>
            <person name="Alcantara C."/>
            <person name="Zuniga M."/>
            <person name="Landete J.M."/>
            <person name="Monedero V."/>
        </authorList>
    </citation>
    <scope>NUCLEOTIDE SEQUENCE [LARGE SCALE GENOMIC DNA]</scope>
    <source>
        <strain evidence="10 11">Es01</strain>
    </source>
</reference>
<evidence type="ECO:0000256" key="6">
    <source>
        <dbReference type="ARBA" id="ARBA00022989"/>
    </source>
</evidence>
<keyword evidence="7 8" id="KW-0472">Membrane</keyword>
<dbReference type="Gene3D" id="1.10.1760.20">
    <property type="match status" value="1"/>
</dbReference>
<keyword evidence="11" id="KW-1185">Reference proteome</keyword>
<evidence type="ECO:0000313" key="10">
    <source>
        <dbReference type="EMBL" id="MEJ6400667.1"/>
    </source>
</evidence>
<feature type="transmembrane region" description="Helical" evidence="9">
    <location>
        <begin position="45"/>
        <end position="72"/>
    </location>
</feature>
<evidence type="ECO:0000256" key="7">
    <source>
        <dbReference type="ARBA" id="ARBA00023136"/>
    </source>
</evidence>
<organism evidence="10 11">
    <name type="scientific">Nicoliella lavandulae</name>
    <dbReference type="NCBI Taxonomy" id="3082954"/>
    <lineage>
        <taxon>Bacteria</taxon>
        <taxon>Bacillati</taxon>
        <taxon>Bacillota</taxon>
        <taxon>Bacilli</taxon>
        <taxon>Lactobacillales</taxon>
        <taxon>Lactobacillaceae</taxon>
        <taxon>Nicoliella</taxon>
    </lineage>
</organism>
<dbReference type="PIRSF" id="PIRSF037778">
    <property type="entry name" value="UCP037778_transp_RibU"/>
    <property type="match status" value="1"/>
</dbReference>
<proteinExistence type="inferred from homology"/>
<dbReference type="Pfam" id="PF12822">
    <property type="entry name" value="ECF_trnsprt"/>
    <property type="match status" value="1"/>
</dbReference>
<dbReference type="RefSeq" id="WP_339960471.1">
    <property type="nucleotide sequence ID" value="NZ_JAWMWH010000001.1"/>
</dbReference>
<dbReference type="InterPro" id="IPR025720">
    <property type="entry name" value="RibU"/>
</dbReference>
<dbReference type="EMBL" id="JAWMWH010000001">
    <property type="protein sequence ID" value="MEJ6400667.1"/>
    <property type="molecule type" value="Genomic_DNA"/>
</dbReference>
<keyword evidence="6 9" id="KW-1133">Transmembrane helix</keyword>
<evidence type="ECO:0000313" key="11">
    <source>
        <dbReference type="Proteomes" id="UP001370590"/>
    </source>
</evidence>
<dbReference type="PANTHER" id="PTHR38438:SF1">
    <property type="entry name" value="RIBOFLAVIN TRANSPORTER RIBU"/>
    <property type="match status" value="1"/>
</dbReference>
<comment type="caution">
    <text evidence="10">The sequence shown here is derived from an EMBL/GenBank/DDBJ whole genome shotgun (WGS) entry which is preliminary data.</text>
</comment>
<feature type="transmembrane region" description="Helical" evidence="9">
    <location>
        <begin position="118"/>
        <end position="141"/>
    </location>
</feature>
<feature type="transmembrane region" description="Helical" evidence="9">
    <location>
        <begin position="153"/>
        <end position="178"/>
    </location>
</feature>
<evidence type="ECO:0000256" key="3">
    <source>
        <dbReference type="ARBA" id="ARBA00022448"/>
    </source>
</evidence>
<evidence type="ECO:0000256" key="2">
    <source>
        <dbReference type="ARBA" id="ARBA00005540"/>
    </source>
</evidence>
<dbReference type="Proteomes" id="UP001370590">
    <property type="component" value="Unassembled WGS sequence"/>
</dbReference>
<protein>
    <recommendedName>
        <fullName evidence="8">Riboflavin transporter</fullName>
    </recommendedName>
</protein>
<keyword evidence="5 9" id="KW-0812">Transmembrane</keyword>
<dbReference type="InterPro" id="IPR024529">
    <property type="entry name" value="ECF_trnsprt_substrate-spec"/>
</dbReference>
<dbReference type="PANTHER" id="PTHR38438">
    <property type="entry name" value="RIBOFLAVIN TRANSPORTER RIBU"/>
    <property type="match status" value="1"/>
</dbReference>
<name>A0ABU8SL83_9LACO</name>
<comment type="function">
    <text evidence="8">Probably a riboflavin-binding protein that interacts with the energy-coupling factor (ECF) ABC-transporter complex.</text>
</comment>
<comment type="subcellular location">
    <subcellularLocation>
        <location evidence="1">Cell membrane</location>
        <topology evidence="1">Multi-pass membrane protein</topology>
    </subcellularLocation>
</comment>
<evidence type="ECO:0000256" key="1">
    <source>
        <dbReference type="ARBA" id="ARBA00004651"/>
    </source>
</evidence>
<evidence type="ECO:0000256" key="5">
    <source>
        <dbReference type="ARBA" id="ARBA00022692"/>
    </source>
</evidence>
<feature type="transmembrane region" description="Helical" evidence="9">
    <location>
        <begin position="12"/>
        <end position="38"/>
    </location>
</feature>
<sequence>METSKKKFSVTQLVQMSLLAALSYILMIFPTIPIFAYFKLDFGDIPILIGTMLFGPAGGIIIAVIKSVLYWITGGASIASLIGIIASLSASIVILLSINGAQKWFNHRSKMTSRIMTVAFETISLTIVLSLLNWIVITPLYAKLVGFTIPNMFQYILLQVIPFNLIKGIIIGALFMLVQGRLSKWIEKHR</sequence>
<keyword evidence="4 8" id="KW-1003">Cell membrane</keyword>
<comment type="similarity">
    <text evidence="2 8">Belongs to the prokaryotic riboflavin transporter (P-RFT) (TC 2.A.87) family.</text>
</comment>
<keyword evidence="3 8" id="KW-0813">Transport</keyword>
<feature type="transmembrane region" description="Helical" evidence="9">
    <location>
        <begin position="78"/>
        <end position="98"/>
    </location>
</feature>
<accession>A0ABU8SL83</accession>
<evidence type="ECO:0000256" key="8">
    <source>
        <dbReference type="PIRNR" id="PIRNR037778"/>
    </source>
</evidence>
<evidence type="ECO:0000256" key="4">
    <source>
        <dbReference type="ARBA" id="ARBA00022475"/>
    </source>
</evidence>
<evidence type="ECO:0000256" key="9">
    <source>
        <dbReference type="SAM" id="Phobius"/>
    </source>
</evidence>
<gene>
    <name evidence="10" type="ORF">R4146_05775</name>
</gene>